<evidence type="ECO:0000313" key="3">
    <source>
        <dbReference type="Proteomes" id="UP000234254"/>
    </source>
</evidence>
<dbReference type="EMBL" id="MSFM01000002">
    <property type="protein sequence ID" value="PKY07611.1"/>
    <property type="molecule type" value="Genomic_DNA"/>
</dbReference>
<dbReference type="AlphaFoldDB" id="A0A2I1DCL8"/>
<keyword evidence="2" id="KW-0808">Transferase</keyword>
<dbReference type="Proteomes" id="UP000234254">
    <property type="component" value="Unassembled WGS sequence"/>
</dbReference>
<name>A0A2I1DCL8_ASPC2</name>
<evidence type="ECO:0000256" key="1">
    <source>
        <dbReference type="SAM" id="MobiDB-lite"/>
    </source>
</evidence>
<dbReference type="InterPro" id="IPR029063">
    <property type="entry name" value="SAM-dependent_MTases_sf"/>
</dbReference>
<dbReference type="PANTHER" id="PTHR43591:SF10">
    <property type="entry name" value="ABC TRANSMEMBRANE TYPE-1 DOMAIN-CONTAINING PROTEIN-RELATED"/>
    <property type="match status" value="1"/>
</dbReference>
<organism evidence="2 3">
    <name type="scientific">Aspergillus campestris (strain IBT 28561)</name>
    <dbReference type="NCBI Taxonomy" id="1392248"/>
    <lineage>
        <taxon>Eukaryota</taxon>
        <taxon>Fungi</taxon>
        <taxon>Dikarya</taxon>
        <taxon>Ascomycota</taxon>
        <taxon>Pezizomycotina</taxon>
        <taxon>Eurotiomycetes</taxon>
        <taxon>Eurotiomycetidae</taxon>
        <taxon>Eurotiales</taxon>
        <taxon>Aspergillaceae</taxon>
        <taxon>Aspergillus</taxon>
        <taxon>Aspergillus subgen. Circumdati</taxon>
    </lineage>
</organism>
<dbReference type="Gene3D" id="3.40.50.150">
    <property type="entry name" value="Vaccinia Virus protein VP39"/>
    <property type="match status" value="1"/>
</dbReference>
<gene>
    <name evidence="2" type="ORF">P168DRAFT_264620</name>
</gene>
<dbReference type="CDD" id="cd02440">
    <property type="entry name" value="AdoMet_MTases"/>
    <property type="match status" value="1"/>
</dbReference>
<protein>
    <submittedName>
        <fullName evidence="2">S-adenosyl-L-methionine-dependent methyltransferase</fullName>
    </submittedName>
</protein>
<dbReference type="VEuPathDB" id="FungiDB:P168DRAFT_264620"/>
<sequence length="345" mass="39402">MADHGTPHTHPVEAAVPAQGRDIEADEGFTTDTDSAISEDDIASLTTSLSSSVRDYVYENGRRYHKFREGEYLFPNDDAEQDRLDMVHHIFRLMLGGSLHKAPIDSPQRVLDIGTGTGIWALDMADEFPGAEVLGIDLSPIQPYWTAPNCQFVVDDVEAPWPYPPTKAFDYIHQRNMVGAINDWDRLFEQALNHLRPGGYYEVQEFRVWFHDQDERRSESGEETSINLWQRNLTEGTARFGKPLNVVEQLGAKMKDAGFVDVREDVLKIPIGSWPRDKQLKKIGQWMQVHAVDSVEPLTLALFTRVLGWSELECRILIAKAKQEFRENRQLYVYAHFIYGQKPLA</sequence>
<dbReference type="SUPFAM" id="SSF53335">
    <property type="entry name" value="S-adenosyl-L-methionine-dependent methyltransferases"/>
    <property type="match status" value="1"/>
</dbReference>
<dbReference type="OrthoDB" id="2013972at2759"/>
<proteinExistence type="predicted"/>
<reference evidence="2" key="1">
    <citation type="submission" date="2016-12" db="EMBL/GenBank/DDBJ databases">
        <title>The genomes of Aspergillus section Nigri reveals drivers in fungal speciation.</title>
        <authorList>
            <consortium name="DOE Joint Genome Institute"/>
            <person name="Vesth T.C."/>
            <person name="Nybo J."/>
            <person name="Theobald S."/>
            <person name="Brandl J."/>
            <person name="Frisvad J.C."/>
            <person name="Nielsen K.F."/>
            <person name="Lyhne E.K."/>
            <person name="Kogle M.E."/>
            <person name="Kuo A."/>
            <person name="Riley R."/>
            <person name="Clum A."/>
            <person name="Nolan M."/>
            <person name="Lipzen A."/>
            <person name="Salamov A."/>
            <person name="Henrissat B."/>
            <person name="Wiebenga A."/>
            <person name="De vries R.P."/>
            <person name="Grigoriev I.V."/>
            <person name="Mortensen U.H."/>
            <person name="Andersen M.R."/>
            <person name="Baker S.E."/>
        </authorList>
    </citation>
    <scope>NUCLEOTIDE SEQUENCE</scope>
    <source>
        <strain evidence="2">IBT 28561</strain>
    </source>
</reference>
<keyword evidence="2" id="KW-0489">Methyltransferase</keyword>
<comment type="caution">
    <text evidence="2">The sequence shown here is derived from an EMBL/GenBank/DDBJ whole genome shotgun (WGS) entry which is preliminary data.</text>
</comment>
<dbReference type="RefSeq" id="XP_024696205.1">
    <property type="nucleotide sequence ID" value="XM_024834867.1"/>
</dbReference>
<keyword evidence="3" id="KW-1185">Reference proteome</keyword>
<dbReference type="Pfam" id="PF13489">
    <property type="entry name" value="Methyltransf_23"/>
    <property type="match status" value="1"/>
</dbReference>
<dbReference type="GeneID" id="36542391"/>
<feature type="region of interest" description="Disordered" evidence="1">
    <location>
        <begin position="1"/>
        <end position="21"/>
    </location>
</feature>
<dbReference type="GO" id="GO:0032259">
    <property type="term" value="P:methylation"/>
    <property type="evidence" value="ECO:0007669"/>
    <property type="project" value="UniProtKB-KW"/>
</dbReference>
<evidence type="ECO:0000313" key="2">
    <source>
        <dbReference type="EMBL" id="PKY07611.1"/>
    </source>
</evidence>
<dbReference type="GO" id="GO:0008168">
    <property type="term" value="F:methyltransferase activity"/>
    <property type="evidence" value="ECO:0007669"/>
    <property type="project" value="UniProtKB-KW"/>
</dbReference>
<dbReference type="PANTHER" id="PTHR43591">
    <property type="entry name" value="METHYLTRANSFERASE"/>
    <property type="match status" value="1"/>
</dbReference>
<accession>A0A2I1DCL8</accession>